<comment type="catalytic activity">
    <reaction evidence="12 14">
        <text>O-phospho-L-threonyl-[protein] + H2O = L-threonyl-[protein] + phosphate</text>
        <dbReference type="Rhea" id="RHEA:47004"/>
        <dbReference type="Rhea" id="RHEA-COMP:11060"/>
        <dbReference type="Rhea" id="RHEA-COMP:11605"/>
        <dbReference type="ChEBI" id="CHEBI:15377"/>
        <dbReference type="ChEBI" id="CHEBI:30013"/>
        <dbReference type="ChEBI" id="CHEBI:43474"/>
        <dbReference type="ChEBI" id="CHEBI:61977"/>
        <dbReference type="EC" id="3.1.3.16"/>
    </reaction>
</comment>
<dbReference type="GO" id="GO:0046872">
    <property type="term" value="F:metal ion binding"/>
    <property type="evidence" value="ECO:0007669"/>
    <property type="project" value="UniProtKB-KW"/>
</dbReference>
<dbReference type="EMBL" id="JAPUFD010000002">
    <property type="protein sequence ID" value="MDI1485653.1"/>
    <property type="molecule type" value="Genomic_DNA"/>
</dbReference>
<proteinExistence type="inferred from homology"/>
<name>A0AA43QFK9_9LECA</name>
<feature type="region of interest" description="Disordered" evidence="16">
    <location>
        <begin position="403"/>
        <end position="427"/>
    </location>
</feature>
<keyword evidence="19" id="KW-1185">Reference proteome</keyword>
<dbReference type="Pfam" id="PF00149">
    <property type="entry name" value="Metallophos"/>
    <property type="match status" value="1"/>
</dbReference>
<dbReference type="PRINTS" id="PR00114">
    <property type="entry name" value="STPHPHTASE"/>
</dbReference>
<keyword evidence="9" id="KW-0904">Protein phosphatase</keyword>
<evidence type="ECO:0000313" key="19">
    <source>
        <dbReference type="Proteomes" id="UP001161017"/>
    </source>
</evidence>
<dbReference type="SUPFAM" id="SSF56300">
    <property type="entry name" value="Metallo-dependent phosphatases"/>
    <property type="match status" value="1"/>
</dbReference>
<keyword evidence="5" id="KW-0479">Metal-binding</keyword>
<comment type="function">
    <text evidence="13">Calcium-dependent, calmodulin-stimulated protein phosphatase. This subunit may have a role in the calmodulin activation of calcineurin.</text>
</comment>
<evidence type="ECO:0000256" key="8">
    <source>
        <dbReference type="ARBA" id="ARBA00022860"/>
    </source>
</evidence>
<dbReference type="CDD" id="cd07416">
    <property type="entry name" value="MPP_PP2B"/>
    <property type="match status" value="1"/>
</dbReference>
<evidence type="ECO:0000256" key="7">
    <source>
        <dbReference type="ARBA" id="ARBA00022833"/>
    </source>
</evidence>
<dbReference type="Gene3D" id="3.60.21.10">
    <property type="match status" value="1"/>
</dbReference>
<evidence type="ECO:0000256" key="11">
    <source>
        <dbReference type="ARBA" id="ARBA00047761"/>
    </source>
</evidence>
<comment type="cofactor">
    <cofactor evidence="1">
        <name>Zn(2+)</name>
        <dbReference type="ChEBI" id="CHEBI:29105"/>
    </cofactor>
</comment>
<evidence type="ECO:0000256" key="1">
    <source>
        <dbReference type="ARBA" id="ARBA00001947"/>
    </source>
</evidence>
<evidence type="ECO:0000256" key="5">
    <source>
        <dbReference type="ARBA" id="ARBA00022723"/>
    </source>
</evidence>
<evidence type="ECO:0000256" key="2">
    <source>
        <dbReference type="ARBA" id="ARBA00001965"/>
    </source>
</evidence>
<feature type="region of interest" description="Disordered" evidence="16">
    <location>
        <begin position="972"/>
        <end position="1002"/>
    </location>
</feature>
<dbReference type="AlphaFoldDB" id="A0AA43QFK9"/>
<keyword evidence="6 14" id="KW-0378">Hydrolase</keyword>
<feature type="coiled-coil region" evidence="15">
    <location>
        <begin position="1153"/>
        <end position="1180"/>
    </location>
</feature>
<dbReference type="Pfam" id="PF23868">
    <property type="entry name" value="Mmc1_C"/>
    <property type="match status" value="1"/>
</dbReference>
<dbReference type="PROSITE" id="PS00125">
    <property type="entry name" value="SER_THR_PHOSPHATASE"/>
    <property type="match status" value="1"/>
</dbReference>
<sequence>MDLDGAQPLARAMTEKKPVPEIDFSLHTMEDGTQVSTQERVCKDVQAPAFQPPTEEQFFSPTDPSKPNLQYLKQHFYREGRLTEDQALWIIEEGTKILKSEPNLLEMDAPITVCGDVHGQYFDLMKLFEVGGDPAETRYLFLGDYVDRGYFSIECVLYLWSLKIWHPQTLWLLRGNHECRHLTDYFTFKLECKHKYSEKIYEACMESFCSLPLAAIMNKQFLCIHGGLSPELHTLEDLKNIDRFREPPTHGLMCDILWADPLEEFGQEKTSEYFVHNHVRGCSYFFSYPSACAFLEKNNLLSVIRAHEAQDAGYRMYRKTRTTGFPSVMTIFSAPNYLDVYNNKAAVLKYENNVMNIRQFNCTPHPYWLPNFMDVFTWSLPFVGEKITDMLIAILNTCSKEELEDDTPISSEPTSPPIPSEGESADAKRRAIKNKVLAIGRLSRVFQVLREESERVTELKTASGGKLPAGTLMLGAEGIKQAIHNFEDARKVDLQNERLPPTHDEVSRRSIEDRKEALEKAQKDAANDPSISQIARRISVPIPPASRPDHHPFISHPFRGITKIRHASTSANATSINSKKDIPPGTEEIYHALAALEPDAGIHINLSQLRLALRGLESQDAVTRIAILGIEDQAGACRLARVLLADPLAAEQEWENALIDDKGRDEKAVMLRYGHQFQTDNRHPLVKTLSVPSKVLQDHKLEIFVQGIPTNGLDAEGSANSLLVPALETASAAGGRLSAVTYPVHKSLVYASSLDNSAPIDQVTRTASSSDETAMVKGAIDGSWNNLRSPSSNHTSIISAINLNLAELGIENLRKSLERSFDYEHAWYDSGLPALSTWLTQGTASPDPINQPLKPTIQHLIEIITSTATSELQMEQRTKAAKARAAAIPQLTRDALSKEIDVWAEQAHTELRDRLNSAFSSKSWKRIGWYKLFWRVDDVSATLAEILQRAWLVDAEKGVIWLSGRFRQAGLQPLPQVTPPSSSNAPNEDNEDLGEKDEKPRFGAAPLAPTVRDVLHFAPVDFSSPDFDSPIYPPPYPNLLLAARARLASLTIPTLQSLAQSLVIQALATTSLSTGISALLYVSVSATSAYEAGVVAAIGTVWGLWRLQGGWREGRRGWEETLREDGREMLGVVEREMRGTVRDGGVEKRGEGSDVEEEELRKARAAVERVEDALSVYLEKMDRR</sequence>
<evidence type="ECO:0000259" key="17">
    <source>
        <dbReference type="PROSITE" id="PS00125"/>
    </source>
</evidence>
<evidence type="ECO:0000256" key="4">
    <source>
        <dbReference type="ARBA" id="ARBA00011112"/>
    </source>
</evidence>
<dbReference type="Pfam" id="PF23867">
    <property type="entry name" value="Mmc1_N"/>
    <property type="match status" value="1"/>
</dbReference>
<evidence type="ECO:0000256" key="6">
    <source>
        <dbReference type="ARBA" id="ARBA00022801"/>
    </source>
</evidence>
<evidence type="ECO:0000313" key="18">
    <source>
        <dbReference type="EMBL" id="MDI1485653.1"/>
    </source>
</evidence>
<keyword evidence="10" id="KW-0408">Iron</keyword>
<dbReference type="GO" id="GO:0033192">
    <property type="term" value="F:calmodulin-dependent protein phosphatase activity"/>
    <property type="evidence" value="ECO:0007669"/>
    <property type="project" value="InterPro"/>
</dbReference>
<dbReference type="InterPro" id="IPR041751">
    <property type="entry name" value="MPP_PP2B"/>
</dbReference>
<dbReference type="PANTHER" id="PTHR45673">
    <property type="entry name" value="SERINE/THREONINE-PROTEIN PHOSPHATASE 2B CATALYTIC SUBUNIT 1-RELATED"/>
    <property type="match status" value="1"/>
</dbReference>
<evidence type="ECO:0000256" key="15">
    <source>
        <dbReference type="SAM" id="Coils"/>
    </source>
</evidence>
<dbReference type="InterPro" id="IPR043360">
    <property type="entry name" value="PP2B"/>
</dbReference>
<dbReference type="GO" id="GO:0005516">
    <property type="term" value="F:calmodulin binding"/>
    <property type="evidence" value="ECO:0007669"/>
    <property type="project" value="UniProtKB-KW"/>
</dbReference>
<comment type="caution">
    <text evidence="18">The sequence shown here is derived from an EMBL/GenBank/DDBJ whole genome shotgun (WGS) entry which is preliminary data.</text>
</comment>
<keyword evidence="7" id="KW-0862">Zinc</keyword>
<dbReference type="InterPro" id="IPR004843">
    <property type="entry name" value="Calcineurin-like_PHP"/>
</dbReference>
<dbReference type="EC" id="3.1.3.16" evidence="14"/>
<dbReference type="GO" id="GO:0097720">
    <property type="term" value="P:calcineurin-mediated signaling"/>
    <property type="evidence" value="ECO:0007669"/>
    <property type="project" value="InterPro"/>
</dbReference>
<evidence type="ECO:0000256" key="12">
    <source>
        <dbReference type="ARBA" id="ARBA00048336"/>
    </source>
</evidence>
<evidence type="ECO:0000256" key="9">
    <source>
        <dbReference type="ARBA" id="ARBA00022912"/>
    </source>
</evidence>
<comment type="subunit">
    <text evidence="4">Composed of two components (A and B), the A component is the catalytic subunit and the B component confers calcium sensitivity.</text>
</comment>
<accession>A0AA43QFK9</accession>
<evidence type="ECO:0000256" key="3">
    <source>
        <dbReference type="ARBA" id="ARBA00009905"/>
    </source>
</evidence>
<dbReference type="InterPro" id="IPR029052">
    <property type="entry name" value="Metallo-depent_PP-like"/>
</dbReference>
<evidence type="ECO:0000256" key="10">
    <source>
        <dbReference type="ARBA" id="ARBA00023004"/>
    </source>
</evidence>
<dbReference type="InterPro" id="IPR006186">
    <property type="entry name" value="Ser/Thr-sp_prot-phosphatase"/>
</dbReference>
<evidence type="ECO:0000256" key="16">
    <source>
        <dbReference type="SAM" id="MobiDB-lite"/>
    </source>
</evidence>
<keyword evidence="8" id="KW-0112">Calmodulin-binding</keyword>
<dbReference type="Proteomes" id="UP001161017">
    <property type="component" value="Unassembled WGS sequence"/>
</dbReference>
<comment type="cofactor">
    <cofactor evidence="2">
        <name>Fe(3+)</name>
        <dbReference type="ChEBI" id="CHEBI:29034"/>
    </cofactor>
</comment>
<evidence type="ECO:0000256" key="14">
    <source>
        <dbReference type="RuleBase" id="RU004273"/>
    </source>
</evidence>
<dbReference type="InterPro" id="IPR056196">
    <property type="entry name" value="Mmc1_C"/>
</dbReference>
<reference evidence="18" key="1">
    <citation type="journal article" date="2023" name="Genome Biol. Evol.">
        <title>First Whole Genome Sequence and Flow Cytometry Genome Size Data for the Lichen-Forming Fungus Ramalina farinacea (Ascomycota).</title>
        <authorList>
            <person name="Llewellyn T."/>
            <person name="Mian S."/>
            <person name="Hill R."/>
            <person name="Leitch I.J."/>
            <person name="Gaya E."/>
        </authorList>
    </citation>
    <scope>NUCLEOTIDE SEQUENCE</scope>
    <source>
        <strain evidence="18">LIQ254RAFAR</strain>
    </source>
</reference>
<comment type="catalytic activity">
    <reaction evidence="11">
        <text>O-phospho-L-seryl-[protein] + H2O = L-seryl-[protein] + phosphate</text>
        <dbReference type="Rhea" id="RHEA:20629"/>
        <dbReference type="Rhea" id="RHEA-COMP:9863"/>
        <dbReference type="Rhea" id="RHEA-COMP:11604"/>
        <dbReference type="ChEBI" id="CHEBI:15377"/>
        <dbReference type="ChEBI" id="CHEBI:29999"/>
        <dbReference type="ChEBI" id="CHEBI:43474"/>
        <dbReference type="ChEBI" id="CHEBI:83421"/>
        <dbReference type="EC" id="3.1.3.16"/>
    </reaction>
</comment>
<evidence type="ECO:0000256" key="13">
    <source>
        <dbReference type="ARBA" id="ARBA00053858"/>
    </source>
</evidence>
<gene>
    <name evidence="18" type="primary">CNA1_1</name>
    <name evidence="18" type="ORF">OHK93_003842</name>
</gene>
<protein>
    <recommendedName>
        <fullName evidence="14">Serine/threonine-protein phosphatase</fullName>
        <ecNumber evidence="14">3.1.3.16</ecNumber>
    </recommendedName>
</protein>
<feature type="domain" description="Serine/threonine specific protein phosphatases" evidence="17">
    <location>
        <begin position="173"/>
        <end position="178"/>
    </location>
</feature>
<keyword evidence="15" id="KW-0175">Coiled coil</keyword>
<organism evidence="18 19">
    <name type="scientific">Ramalina farinacea</name>
    <dbReference type="NCBI Taxonomy" id="258253"/>
    <lineage>
        <taxon>Eukaryota</taxon>
        <taxon>Fungi</taxon>
        <taxon>Dikarya</taxon>
        <taxon>Ascomycota</taxon>
        <taxon>Pezizomycotina</taxon>
        <taxon>Lecanoromycetes</taxon>
        <taxon>OSLEUM clade</taxon>
        <taxon>Lecanoromycetidae</taxon>
        <taxon>Lecanorales</taxon>
        <taxon>Lecanorineae</taxon>
        <taxon>Ramalinaceae</taxon>
        <taxon>Ramalina</taxon>
    </lineage>
</organism>
<dbReference type="FunFam" id="3.60.21.10:FF:000002">
    <property type="entry name" value="Serine/threonine-protein phosphatase"/>
    <property type="match status" value="1"/>
</dbReference>
<dbReference type="SMART" id="SM00156">
    <property type="entry name" value="PP2Ac"/>
    <property type="match status" value="1"/>
</dbReference>
<comment type="similarity">
    <text evidence="3">Belongs to the PPP phosphatase family. PP-2B subfamily.</text>
</comment>